<reference evidence="1 2" key="1">
    <citation type="journal article" date="2023" name="Genome Announc.">
        <title>Pan-Genome Analyses of the Genus Cohnella and Proposal of the Novel Species Cohnella silvisoli sp. nov., Isolated from Forest Soil.</title>
        <authorList>
            <person name="Wang C."/>
            <person name="Mao L."/>
            <person name="Bao G."/>
            <person name="Zhu H."/>
        </authorList>
    </citation>
    <scope>NUCLEOTIDE SEQUENCE [LARGE SCALE GENOMIC DNA]</scope>
    <source>
        <strain evidence="1 2">NL03-T5-1</strain>
    </source>
</reference>
<organism evidence="1 2">
    <name type="scientific">Cohnella silvisoli</name>
    <dbReference type="NCBI Taxonomy" id="2873699"/>
    <lineage>
        <taxon>Bacteria</taxon>
        <taxon>Bacillati</taxon>
        <taxon>Bacillota</taxon>
        <taxon>Bacilli</taxon>
        <taxon>Bacillales</taxon>
        <taxon>Paenibacillaceae</taxon>
        <taxon>Cohnella</taxon>
    </lineage>
</organism>
<protein>
    <submittedName>
        <fullName evidence="1">Aspartate ammonia-lyase</fullName>
    </submittedName>
</protein>
<evidence type="ECO:0000313" key="1">
    <source>
        <dbReference type="EMBL" id="MEQ4486410.1"/>
    </source>
</evidence>
<accession>A0ABV1L238</accession>
<evidence type="ECO:0000313" key="2">
    <source>
        <dbReference type="Proteomes" id="UP001493487"/>
    </source>
</evidence>
<proteinExistence type="predicted"/>
<dbReference type="EMBL" id="JASKHM010000021">
    <property type="protein sequence ID" value="MEQ4486410.1"/>
    <property type="molecule type" value="Genomic_DNA"/>
</dbReference>
<name>A0ABV1L238_9BACL</name>
<comment type="caution">
    <text evidence="1">The sequence shown here is derived from an EMBL/GenBank/DDBJ whole genome shotgun (WGS) entry which is preliminary data.</text>
</comment>
<sequence length="344" mass="37557">MLNVITSDGLRAARRVGTHSSPVSYVLNGKRHQVNKEIVNGEMEIRVFDKPIGEMMTNGSLPDMKAFTEKVVLDVELGKELIPLLYKEIYDLIDDPNLPQTMEAKWALSGLVVFLEHLEGGEVKFGTIQAEKGPVAKIKTYAGGFEYTKQMIEFNETFSVELLNKDMGRAWNAMLNHIHLGAIISATYAAGNKTAAVAGPAGSERWVTVYRTLSKAVSDAATAKRPGSVLLAATADRQDIEMAIKGFTHNGTVYPPIPGITTIVFYDGETLSSGKKDTVYPGVTVGKCYLIRPKRGFKELVKKDLTIESNQGDLSRLVESQVVGYGFRGAFAATGENIQEVSFS</sequence>
<keyword evidence="2" id="KW-1185">Reference proteome</keyword>
<gene>
    <name evidence="1" type="ORF">QJS35_28965</name>
</gene>
<dbReference type="Pfam" id="PF25209">
    <property type="entry name" value="Phage_capsid_4"/>
    <property type="match status" value="1"/>
</dbReference>
<dbReference type="Proteomes" id="UP001493487">
    <property type="component" value="Unassembled WGS sequence"/>
</dbReference>
<dbReference type="RefSeq" id="WP_232189499.1">
    <property type="nucleotide sequence ID" value="NZ_JAIOAP010000020.1"/>
</dbReference>